<evidence type="ECO:0000259" key="1">
    <source>
        <dbReference type="Pfam" id="PF22636"/>
    </source>
</evidence>
<dbReference type="KEGG" id="tpe:Tpen_1520"/>
<dbReference type="PANTHER" id="PTHR36934:SF1">
    <property type="entry name" value="THIOESTERASE DOMAIN-CONTAINING PROTEIN"/>
    <property type="match status" value="1"/>
</dbReference>
<dbReference type="InterPro" id="IPR025540">
    <property type="entry name" value="FlK"/>
</dbReference>
<accession>A1S0D7</accession>
<dbReference type="Proteomes" id="UP000000641">
    <property type="component" value="Chromosome"/>
</dbReference>
<dbReference type="Pfam" id="PF22636">
    <property type="entry name" value="FlK"/>
    <property type="match status" value="1"/>
</dbReference>
<gene>
    <name evidence="2" type="ordered locus">Tpen_1520</name>
</gene>
<organism evidence="2 3">
    <name type="scientific">Thermofilum pendens (strain DSM 2475 / Hrk 5)</name>
    <dbReference type="NCBI Taxonomy" id="368408"/>
    <lineage>
        <taxon>Archaea</taxon>
        <taxon>Thermoproteota</taxon>
        <taxon>Thermoprotei</taxon>
        <taxon>Thermofilales</taxon>
        <taxon>Thermofilaceae</taxon>
        <taxon>Thermofilum</taxon>
    </lineage>
</organism>
<keyword evidence="3" id="KW-1185">Reference proteome</keyword>
<dbReference type="Gene3D" id="3.10.129.10">
    <property type="entry name" value="Hotdog Thioesterase"/>
    <property type="match status" value="1"/>
</dbReference>
<dbReference type="HOGENOM" id="CLU_119426_0_1_2"/>
<dbReference type="RefSeq" id="WP_011753182.1">
    <property type="nucleotide sequence ID" value="NC_008698.1"/>
</dbReference>
<evidence type="ECO:0000313" key="3">
    <source>
        <dbReference type="Proteomes" id="UP000000641"/>
    </source>
</evidence>
<dbReference type="eggNOG" id="arCOG04331">
    <property type="taxonomic scope" value="Archaea"/>
</dbReference>
<dbReference type="InterPro" id="IPR054485">
    <property type="entry name" value="FlK-like_dom"/>
</dbReference>
<dbReference type="PIRSF" id="PIRSF014972">
    <property type="entry name" value="FlK"/>
    <property type="match status" value="1"/>
</dbReference>
<dbReference type="SUPFAM" id="SSF54637">
    <property type="entry name" value="Thioesterase/thiol ester dehydrase-isomerase"/>
    <property type="match status" value="1"/>
</dbReference>
<dbReference type="InterPro" id="IPR029069">
    <property type="entry name" value="HotDog_dom_sf"/>
</dbReference>
<dbReference type="PANTHER" id="PTHR36934">
    <property type="entry name" value="BLR0278 PROTEIN"/>
    <property type="match status" value="1"/>
</dbReference>
<protein>
    <submittedName>
        <fullName evidence="2">Thioesterase superfamily</fullName>
    </submittedName>
</protein>
<reference evidence="3" key="1">
    <citation type="journal article" date="2008" name="J. Bacteriol.">
        <title>Genome sequence of Thermofilum pendens reveals an exceptional loss of biosynthetic pathways without genome reduction.</title>
        <authorList>
            <person name="Anderson I."/>
            <person name="Rodriguez J."/>
            <person name="Susanti D."/>
            <person name="Porat I."/>
            <person name="Reich C."/>
            <person name="Ulrich L.E."/>
            <person name="Elkins J.G."/>
            <person name="Mavromatis K."/>
            <person name="Lykidis A."/>
            <person name="Kim E."/>
            <person name="Thompson L.S."/>
            <person name="Nolan M."/>
            <person name="Land M."/>
            <person name="Copeland A."/>
            <person name="Lapidus A."/>
            <person name="Lucas S."/>
            <person name="Detter C."/>
            <person name="Zhulin I.B."/>
            <person name="Olsen G.J."/>
            <person name="Whitman W."/>
            <person name="Mukhopadhyay B."/>
            <person name="Bristow J."/>
            <person name="Kyrpides N."/>
        </authorList>
    </citation>
    <scope>NUCLEOTIDE SEQUENCE [LARGE SCALE GENOMIC DNA]</scope>
    <source>
        <strain evidence="3">DSM 2475 / Hrk 5</strain>
    </source>
</reference>
<feature type="domain" description="Fluoroacetyl-CoA-specific thioesterase-like" evidence="1">
    <location>
        <begin position="14"/>
        <end position="117"/>
    </location>
</feature>
<dbReference type="CDD" id="cd03440">
    <property type="entry name" value="hot_dog"/>
    <property type="match status" value="1"/>
</dbReference>
<dbReference type="AlphaFoldDB" id="A1S0D7"/>
<sequence length="133" mass="14934">MVVEGEAFSRTYTVQREHLARHISLGDTGILSTPNLVAFMEEASRVFLDEKLGKDYTTVGVRIDVHHVAPALLGSQVEVRGRILRSDGRRVTLWIEAWSGKTLIGYAVHERAVVKREEYLERIRSMLSSRAGG</sequence>
<dbReference type="GeneID" id="4601116"/>
<evidence type="ECO:0000313" key="2">
    <source>
        <dbReference type="EMBL" id="ABL78917.1"/>
    </source>
</evidence>
<name>A1S0D7_THEPD</name>
<proteinExistence type="predicted"/>
<dbReference type="EnsemblBacteria" id="ABL78917">
    <property type="protein sequence ID" value="ABL78917"/>
    <property type="gene ID" value="Tpen_1520"/>
</dbReference>
<dbReference type="EMBL" id="CP000505">
    <property type="protein sequence ID" value="ABL78917.1"/>
    <property type="molecule type" value="Genomic_DNA"/>
</dbReference>
<dbReference type="STRING" id="368408.Tpen_1520"/>